<gene>
    <name evidence="9" type="ORF">NK118_14385</name>
</gene>
<dbReference type="SMART" id="SM00342">
    <property type="entry name" value="HTH_ARAC"/>
    <property type="match status" value="1"/>
</dbReference>
<accession>A0ABT1EL54</accession>
<evidence type="ECO:0000256" key="5">
    <source>
        <dbReference type="ARBA" id="ARBA00024867"/>
    </source>
</evidence>
<dbReference type="Gene3D" id="1.10.10.60">
    <property type="entry name" value="Homeodomain-like"/>
    <property type="match status" value="2"/>
</dbReference>
<dbReference type="PROSITE" id="PS00041">
    <property type="entry name" value="HTH_ARAC_FAMILY_1"/>
    <property type="match status" value="1"/>
</dbReference>
<dbReference type="CDD" id="cd17536">
    <property type="entry name" value="REC_YesN-like"/>
    <property type="match status" value="1"/>
</dbReference>
<evidence type="ECO:0000313" key="10">
    <source>
        <dbReference type="Proteomes" id="UP001523565"/>
    </source>
</evidence>
<dbReference type="InterPro" id="IPR020449">
    <property type="entry name" value="Tscrpt_reg_AraC-type_HTH"/>
</dbReference>
<dbReference type="PANTHER" id="PTHR43280:SF28">
    <property type="entry name" value="HTH-TYPE TRANSCRIPTIONAL ACTIVATOR RHAS"/>
    <property type="match status" value="1"/>
</dbReference>
<comment type="caution">
    <text evidence="9">The sequence shown here is derived from an EMBL/GenBank/DDBJ whole genome shotgun (WGS) entry which is preliminary data.</text>
</comment>
<dbReference type="PANTHER" id="PTHR43280">
    <property type="entry name" value="ARAC-FAMILY TRANSCRIPTIONAL REGULATOR"/>
    <property type="match status" value="1"/>
</dbReference>
<evidence type="ECO:0000313" key="9">
    <source>
        <dbReference type="EMBL" id="MCP1111438.1"/>
    </source>
</evidence>
<reference evidence="9 10" key="1">
    <citation type="journal article" date="2022" name="Genome Biol. Evol.">
        <title>Host diet, physiology and behaviors set the stage for Lachnospiraceae cladogenesis.</title>
        <authorList>
            <person name="Vera-Ponce De Leon A."/>
            <person name="Schneider M."/>
            <person name="Jahnes B.C."/>
            <person name="Sadowski V."/>
            <person name="Camuy-Velez L.A."/>
            <person name="Duan J."/>
            <person name="Sabree Z.L."/>
        </authorList>
    </citation>
    <scope>NUCLEOTIDE SEQUENCE [LARGE SCALE GENOMIC DNA]</scope>
    <source>
        <strain evidence="9 10">PAL227</strain>
    </source>
</reference>
<keyword evidence="3" id="KW-0238">DNA-binding</keyword>
<dbReference type="SUPFAM" id="SSF52172">
    <property type="entry name" value="CheY-like"/>
    <property type="match status" value="1"/>
</dbReference>
<dbReference type="InterPro" id="IPR009057">
    <property type="entry name" value="Homeodomain-like_sf"/>
</dbReference>
<name>A0ABT1EL54_9FIRM</name>
<proteinExistence type="predicted"/>
<feature type="domain" description="HTH araC/xylS-type" evidence="7">
    <location>
        <begin position="373"/>
        <end position="472"/>
    </location>
</feature>
<keyword evidence="10" id="KW-1185">Reference proteome</keyword>
<dbReference type="Pfam" id="PF12833">
    <property type="entry name" value="HTH_18"/>
    <property type="match status" value="1"/>
</dbReference>
<dbReference type="SUPFAM" id="SSF46689">
    <property type="entry name" value="Homeodomain-like"/>
    <property type="match status" value="1"/>
</dbReference>
<sequence length="472" mass="54262">MKILLADDERKVRLGLADMIEELYPQQFQYFEATDGESASAIAQTEQPDIAFIDIKMPRMDGLACLHQLRQVSPKTISIILSGFAEFNYAHEALKYGAVGYLLKPTSSTELNAILNKARQAIHDRWKRENQQFNDYISLALYKNKKKEEVDFFQNSGSYSFDFYIITAYDEQTLELCYQQLKNALSSCELYNAYFAITAIDGSLFLVTGASSENKETYRFLIKKLVSNQNQLTSICCTYSTLARGLNRALNLKKFRLVGICAPLNDCVKLQIITKCSWFRAAVILAQSLDNLMGAYQREEELYFQHIVKELQKKSDIKKNYDLLDKSSISSYLYHSIGVKIIATTFEELLISLEECARNIHIPGIIYQEEMVVKIMRYIEVNYMKDIAINTIAQMYNITPNYLSKIFHEKSGKRFVDYLTEVRITNAKRLLITNPGLSVQEVAQKVGYYSGRYFSKIFSRETGVLPSQFRKL</sequence>
<dbReference type="Gene3D" id="3.40.50.2300">
    <property type="match status" value="1"/>
</dbReference>
<dbReference type="InterPro" id="IPR018062">
    <property type="entry name" value="HTH_AraC-typ_CS"/>
</dbReference>
<feature type="modified residue" description="4-aspartylphosphate" evidence="6">
    <location>
        <position position="54"/>
    </location>
</feature>
<comment type="function">
    <text evidence="5">May play the central regulatory role in sporulation. It may be an element of the effector pathway responsible for the activation of sporulation genes in response to nutritional stress. Spo0A may act in concert with spo0H (a sigma factor) to control the expression of some genes that are critical to the sporulation process.</text>
</comment>
<keyword evidence="2" id="KW-0805">Transcription regulation</keyword>
<evidence type="ECO:0000256" key="6">
    <source>
        <dbReference type="PROSITE-ProRule" id="PRU00169"/>
    </source>
</evidence>
<dbReference type="PROSITE" id="PS01124">
    <property type="entry name" value="HTH_ARAC_FAMILY_2"/>
    <property type="match status" value="1"/>
</dbReference>
<evidence type="ECO:0000256" key="1">
    <source>
        <dbReference type="ARBA" id="ARBA00018672"/>
    </source>
</evidence>
<dbReference type="Pfam" id="PF00072">
    <property type="entry name" value="Response_reg"/>
    <property type="match status" value="1"/>
</dbReference>
<dbReference type="InterPro" id="IPR011006">
    <property type="entry name" value="CheY-like_superfamily"/>
</dbReference>
<dbReference type="PRINTS" id="PR00032">
    <property type="entry name" value="HTHARAC"/>
</dbReference>
<evidence type="ECO:0000256" key="3">
    <source>
        <dbReference type="ARBA" id="ARBA00023125"/>
    </source>
</evidence>
<evidence type="ECO:0000259" key="8">
    <source>
        <dbReference type="PROSITE" id="PS50110"/>
    </source>
</evidence>
<evidence type="ECO:0000259" key="7">
    <source>
        <dbReference type="PROSITE" id="PS01124"/>
    </source>
</evidence>
<dbReference type="InterPro" id="IPR001789">
    <property type="entry name" value="Sig_transdc_resp-reg_receiver"/>
</dbReference>
<dbReference type="InterPro" id="IPR018060">
    <property type="entry name" value="HTH_AraC"/>
</dbReference>
<feature type="domain" description="Response regulatory" evidence="8">
    <location>
        <begin position="2"/>
        <end position="119"/>
    </location>
</feature>
<keyword evidence="4" id="KW-0804">Transcription</keyword>
<evidence type="ECO:0000256" key="4">
    <source>
        <dbReference type="ARBA" id="ARBA00023163"/>
    </source>
</evidence>
<dbReference type="RefSeq" id="WP_262070300.1">
    <property type="nucleotide sequence ID" value="NZ_JAMXOC010000034.1"/>
</dbReference>
<keyword evidence="6" id="KW-0597">Phosphoprotein</keyword>
<evidence type="ECO:0000256" key="2">
    <source>
        <dbReference type="ARBA" id="ARBA00023015"/>
    </source>
</evidence>
<protein>
    <recommendedName>
        <fullName evidence="1">Stage 0 sporulation protein A homolog</fullName>
    </recommendedName>
</protein>
<dbReference type="EMBL" id="JAMZFV010000034">
    <property type="protein sequence ID" value="MCP1111438.1"/>
    <property type="molecule type" value="Genomic_DNA"/>
</dbReference>
<organism evidence="9 10">
    <name type="scientific">Ohessyouella blattaphilus</name>
    <dbReference type="NCBI Taxonomy" id="2949333"/>
    <lineage>
        <taxon>Bacteria</taxon>
        <taxon>Bacillati</taxon>
        <taxon>Bacillota</taxon>
        <taxon>Clostridia</taxon>
        <taxon>Lachnospirales</taxon>
        <taxon>Lachnospiraceae</taxon>
        <taxon>Ohessyouella</taxon>
    </lineage>
</organism>
<dbReference type="SMART" id="SM00448">
    <property type="entry name" value="REC"/>
    <property type="match status" value="1"/>
</dbReference>
<dbReference type="Proteomes" id="UP001523565">
    <property type="component" value="Unassembled WGS sequence"/>
</dbReference>
<dbReference type="PROSITE" id="PS50110">
    <property type="entry name" value="RESPONSE_REGULATORY"/>
    <property type="match status" value="1"/>
</dbReference>